<evidence type="ECO:0008006" key="4">
    <source>
        <dbReference type="Google" id="ProtNLM"/>
    </source>
</evidence>
<dbReference type="Pfam" id="PF19851">
    <property type="entry name" value="DUF6326"/>
    <property type="match status" value="1"/>
</dbReference>
<keyword evidence="1" id="KW-0472">Membrane</keyword>
<organism evidence="2 3">
    <name type="scientific">Aquimarina litoralis</name>
    <dbReference type="NCBI Taxonomy" id="584605"/>
    <lineage>
        <taxon>Bacteria</taxon>
        <taxon>Pseudomonadati</taxon>
        <taxon>Bacteroidota</taxon>
        <taxon>Flavobacteriia</taxon>
        <taxon>Flavobacteriales</taxon>
        <taxon>Flavobacteriaceae</taxon>
        <taxon>Aquimarina</taxon>
    </lineage>
</organism>
<dbReference type="Proteomes" id="UP001501758">
    <property type="component" value="Unassembled WGS sequence"/>
</dbReference>
<protein>
    <recommendedName>
        <fullName evidence="4">DoxX-like family protein</fullName>
    </recommendedName>
</protein>
<dbReference type="EMBL" id="BAAAGE010000006">
    <property type="protein sequence ID" value="GAA0732046.1"/>
    <property type="molecule type" value="Genomic_DNA"/>
</dbReference>
<feature type="transmembrane region" description="Helical" evidence="1">
    <location>
        <begin position="77"/>
        <end position="96"/>
    </location>
</feature>
<comment type="caution">
    <text evidence="2">The sequence shown here is derived from an EMBL/GenBank/DDBJ whole genome shotgun (WGS) entry which is preliminary data.</text>
</comment>
<keyword evidence="3" id="KW-1185">Reference proteome</keyword>
<dbReference type="InterPro" id="IPR046289">
    <property type="entry name" value="DUF6326"/>
</dbReference>
<evidence type="ECO:0000256" key="1">
    <source>
        <dbReference type="SAM" id="Phobius"/>
    </source>
</evidence>
<gene>
    <name evidence="2" type="ORF">GCM10009430_44860</name>
</gene>
<accession>A0ABN1J8F4</accession>
<proteinExistence type="predicted"/>
<feature type="transmembrane region" description="Helical" evidence="1">
    <location>
        <begin position="102"/>
        <end position="120"/>
    </location>
</feature>
<evidence type="ECO:0000313" key="2">
    <source>
        <dbReference type="EMBL" id="GAA0732046.1"/>
    </source>
</evidence>
<evidence type="ECO:0000313" key="3">
    <source>
        <dbReference type="Proteomes" id="UP001501758"/>
    </source>
</evidence>
<dbReference type="RefSeq" id="WP_343914486.1">
    <property type="nucleotide sequence ID" value="NZ_BAAAGE010000006.1"/>
</dbReference>
<keyword evidence="1" id="KW-1133">Transmembrane helix</keyword>
<name>A0ABN1J8F4_9FLAO</name>
<keyword evidence="1" id="KW-0812">Transmembrane</keyword>
<sequence>MKTNTIDPRILLSTLWIVILFNMIVRDLHEFLREGYIEHMMSLQIPEVNMLVYGFVSQIPILMILLSRILKDKANTWYNTIAAIITSLGFLSTLPNADMDDIFFVVIENILLLVIIRVSWKLSNPLSKPNTEQLL</sequence>
<feature type="transmembrane region" description="Helical" evidence="1">
    <location>
        <begin position="50"/>
        <end position="70"/>
    </location>
</feature>
<reference evidence="3" key="1">
    <citation type="journal article" date="2019" name="Int. J. Syst. Evol. Microbiol.">
        <title>The Global Catalogue of Microorganisms (GCM) 10K type strain sequencing project: providing services to taxonomists for standard genome sequencing and annotation.</title>
        <authorList>
            <consortium name="The Broad Institute Genomics Platform"/>
            <consortium name="The Broad Institute Genome Sequencing Center for Infectious Disease"/>
            <person name="Wu L."/>
            <person name="Ma J."/>
        </authorList>
    </citation>
    <scope>NUCLEOTIDE SEQUENCE [LARGE SCALE GENOMIC DNA]</scope>
    <source>
        <strain evidence="3">JCM 15974</strain>
    </source>
</reference>